<evidence type="ECO:0000313" key="7">
    <source>
        <dbReference type="Proteomes" id="UP000008672"/>
    </source>
</evidence>
<sequence>MASRDHNGRKRKLLRIEEAQPIELLKKRSPPSAGENMREKKKKSVQLLSFSNSPRISIGQQVNSPHRLYRVACCKRKARPHTQGPYYRKKQQLPLSHQPRSSRGCDMANKENELACAGNLPDKLHHNNYPFMVSHRDSDSSLPDGPSSKYSDYFARLSKDHDTMTQVLFGRNLRLNVALTFWRRKSVTELIAYLVRIQDVGVLVDCLPVLTKGLEEEKQCISVGCCVDLLPLVKLLLKSQFEEYLIAGLNWLQAVIRRWWPELSANTQNVEDTLPDDRNIQLLRQQLRAFWEQGNPLTLVPGYTGSIAEAVESYLTQLR</sequence>
<keyword evidence="7" id="KW-1185">Reference proteome</keyword>
<dbReference type="InterPro" id="IPR042404">
    <property type="entry name" value="KATNBL1"/>
</dbReference>
<dbReference type="GO" id="GO:0008017">
    <property type="term" value="F:microtubule binding"/>
    <property type="evidence" value="ECO:0007669"/>
    <property type="project" value="InterPro"/>
</dbReference>
<evidence type="ECO:0000256" key="4">
    <source>
        <dbReference type="SAM" id="MobiDB-lite"/>
    </source>
</evidence>
<reference evidence="7" key="1">
    <citation type="submission" date="2011-08" db="EMBL/GenBank/DDBJ databases">
        <title>The draft genome of Latimeria chalumnae.</title>
        <authorList>
            <person name="Di Palma F."/>
            <person name="Alfoldi J."/>
            <person name="Johnson J."/>
            <person name="Berlin A."/>
            <person name="Gnerre S."/>
            <person name="Jaffe D."/>
            <person name="MacCallum I."/>
            <person name="Young S."/>
            <person name="Walker B.J."/>
            <person name="Lander E."/>
            <person name="Lindblad-Toh K."/>
        </authorList>
    </citation>
    <scope>NUCLEOTIDE SEQUENCE [LARGE SCALE GENOMIC DNA]</scope>
    <source>
        <strain evidence="7">Wild caught</strain>
    </source>
</reference>
<dbReference type="EMBL" id="AFYH01013641">
    <property type="status" value="NOT_ANNOTATED_CDS"/>
    <property type="molecule type" value="Genomic_DNA"/>
</dbReference>
<protein>
    <submittedName>
        <fullName evidence="6">Katanin regulatory subunit B1 like 1</fullName>
    </submittedName>
</protein>
<dbReference type="EMBL" id="AFYH01013643">
    <property type="status" value="NOT_ANNOTATED_CDS"/>
    <property type="molecule type" value="Genomic_DNA"/>
</dbReference>
<dbReference type="EMBL" id="AFYH01013642">
    <property type="status" value="NOT_ANNOTATED_CDS"/>
    <property type="molecule type" value="Genomic_DNA"/>
</dbReference>
<evidence type="ECO:0000256" key="2">
    <source>
        <dbReference type="ARBA" id="ARBA00022490"/>
    </source>
</evidence>
<dbReference type="eggNOG" id="ENOG502QT0F">
    <property type="taxonomic scope" value="Eukaryota"/>
</dbReference>
<dbReference type="AlphaFoldDB" id="H3BDE4"/>
<dbReference type="Ensembl" id="ENSLACT00000020053.1">
    <property type="protein sequence ID" value="ENSLACP00000019915.1"/>
    <property type="gene ID" value="ENSLACG00000017507.2"/>
</dbReference>
<dbReference type="GO" id="GO:0005730">
    <property type="term" value="C:nucleolus"/>
    <property type="evidence" value="ECO:0007669"/>
    <property type="project" value="TreeGrafter"/>
</dbReference>
<keyword evidence="3" id="KW-0206">Cytoskeleton</keyword>
<comment type="subcellular location">
    <subcellularLocation>
        <location evidence="1">Cytoplasm</location>
        <location evidence="1">Cytoskeleton</location>
    </subcellularLocation>
</comment>
<feature type="region of interest" description="Disordered" evidence="4">
    <location>
        <begin position="80"/>
        <end position="104"/>
    </location>
</feature>
<reference evidence="6" key="3">
    <citation type="submission" date="2025-09" db="UniProtKB">
        <authorList>
            <consortium name="Ensembl"/>
        </authorList>
    </citation>
    <scope>IDENTIFICATION</scope>
</reference>
<dbReference type="InParanoid" id="H3BDE4"/>
<evidence type="ECO:0000313" key="6">
    <source>
        <dbReference type="Ensembl" id="ENSLACP00000019915.1"/>
    </source>
</evidence>
<evidence type="ECO:0000256" key="1">
    <source>
        <dbReference type="ARBA" id="ARBA00004245"/>
    </source>
</evidence>
<dbReference type="Pfam" id="PF13925">
    <property type="entry name" value="Katanin_con80"/>
    <property type="match status" value="1"/>
</dbReference>
<dbReference type="HOGENOM" id="CLU_079657_0_0_1"/>
<dbReference type="PANTHER" id="PTHR14682:SF1">
    <property type="entry name" value="KATNB1-LIKE PROTEIN 1"/>
    <property type="match status" value="1"/>
</dbReference>
<dbReference type="STRING" id="7897.ENSLACP00000019915"/>
<gene>
    <name evidence="6" type="primary">KATNBL1</name>
</gene>
<dbReference type="InterPro" id="IPR028021">
    <property type="entry name" value="Katanin_C-terminal"/>
</dbReference>
<dbReference type="GO" id="GO:0005856">
    <property type="term" value="C:cytoskeleton"/>
    <property type="evidence" value="ECO:0007669"/>
    <property type="project" value="UniProtKB-SubCell"/>
</dbReference>
<accession>H3BDE4</accession>
<dbReference type="Proteomes" id="UP000008672">
    <property type="component" value="Unassembled WGS sequence"/>
</dbReference>
<keyword evidence="2" id="KW-0963">Cytoplasm</keyword>
<organism evidence="6 7">
    <name type="scientific">Latimeria chalumnae</name>
    <name type="common">Coelacanth</name>
    <dbReference type="NCBI Taxonomy" id="7897"/>
    <lineage>
        <taxon>Eukaryota</taxon>
        <taxon>Metazoa</taxon>
        <taxon>Chordata</taxon>
        <taxon>Craniata</taxon>
        <taxon>Vertebrata</taxon>
        <taxon>Euteleostomi</taxon>
        <taxon>Coelacanthiformes</taxon>
        <taxon>Coelacanthidae</taxon>
        <taxon>Latimeria</taxon>
    </lineage>
</organism>
<reference evidence="6" key="2">
    <citation type="submission" date="2025-08" db="UniProtKB">
        <authorList>
            <consortium name="Ensembl"/>
        </authorList>
    </citation>
    <scope>IDENTIFICATION</scope>
</reference>
<dbReference type="PANTHER" id="PTHR14682">
    <property type="entry name" value="KATNB1-LIKE PROTEIN 1"/>
    <property type="match status" value="1"/>
</dbReference>
<dbReference type="OMA" id="DSCAEDR"/>
<dbReference type="EMBL" id="AFYH01013639">
    <property type="status" value="NOT_ANNOTATED_CDS"/>
    <property type="molecule type" value="Genomic_DNA"/>
</dbReference>
<feature type="domain" description="Katanin p80 subunit C-terminal" evidence="5">
    <location>
        <begin position="159"/>
        <end position="315"/>
    </location>
</feature>
<evidence type="ECO:0000256" key="3">
    <source>
        <dbReference type="ARBA" id="ARBA00023212"/>
    </source>
</evidence>
<evidence type="ECO:0000259" key="5">
    <source>
        <dbReference type="Pfam" id="PF13925"/>
    </source>
</evidence>
<dbReference type="GeneTree" id="ENSGT00390000012351"/>
<proteinExistence type="predicted"/>
<name>H3BDE4_LATCH</name>
<dbReference type="FunCoup" id="H3BDE4">
    <property type="interactions" value="1790"/>
</dbReference>
<dbReference type="Bgee" id="ENSLACG00000017507">
    <property type="expression patterns" value="Expressed in pectoral fin and 6 other cell types or tissues"/>
</dbReference>
<dbReference type="EMBL" id="AFYH01013640">
    <property type="status" value="NOT_ANNOTATED_CDS"/>
    <property type="molecule type" value="Genomic_DNA"/>
</dbReference>